<feature type="compositionally biased region" description="Acidic residues" evidence="1">
    <location>
        <begin position="88"/>
        <end position="98"/>
    </location>
</feature>
<sequence>MMREKLVSAGLAALTMTGIMLSAAATASADDSDSGLLWPDPNEPSYWDANENPGSTGRAPLPTDDLYWKEGQDAGGTGNAPQPSGPEYTDEGENAGAV</sequence>
<keyword evidence="2" id="KW-0732">Signal</keyword>
<feature type="chain" id="PRO_5045149612" evidence="2">
    <location>
        <begin position="30"/>
        <end position="98"/>
    </location>
</feature>
<name>A0ABY3TK42_9MYCO</name>
<keyword evidence="4" id="KW-1185">Reference proteome</keyword>
<evidence type="ECO:0000313" key="4">
    <source>
        <dbReference type="Proteomes" id="UP001055337"/>
    </source>
</evidence>
<evidence type="ECO:0000256" key="1">
    <source>
        <dbReference type="SAM" id="MobiDB-lite"/>
    </source>
</evidence>
<accession>A0ABY3TK42</accession>
<evidence type="ECO:0000313" key="3">
    <source>
        <dbReference type="EMBL" id="ULN41335.2"/>
    </source>
</evidence>
<dbReference type="EMBL" id="CP092362">
    <property type="protein sequence ID" value="ULN41335.2"/>
    <property type="molecule type" value="Genomic_DNA"/>
</dbReference>
<feature type="signal peptide" evidence="2">
    <location>
        <begin position="1"/>
        <end position="29"/>
    </location>
</feature>
<gene>
    <name evidence="3" type="ORF">MI149_27760</name>
</gene>
<evidence type="ECO:0000256" key="2">
    <source>
        <dbReference type="SAM" id="SignalP"/>
    </source>
</evidence>
<dbReference type="Proteomes" id="UP001055337">
    <property type="component" value="Chromosome"/>
</dbReference>
<proteinExistence type="predicted"/>
<feature type="region of interest" description="Disordered" evidence="1">
    <location>
        <begin position="25"/>
        <end position="98"/>
    </location>
</feature>
<reference evidence="3" key="1">
    <citation type="submission" date="2022-08" db="EMBL/GenBank/DDBJ databases">
        <title>Whole genome sequencing of non-tuberculosis mycobacteria type-strains.</title>
        <authorList>
            <person name="Igarashi Y."/>
            <person name="Osugi A."/>
            <person name="Mitarai S."/>
        </authorList>
    </citation>
    <scope>NUCLEOTIDE SEQUENCE</scope>
    <source>
        <strain evidence="3">JCM 16369</strain>
    </source>
</reference>
<organism evidence="3 4">
    <name type="scientific">Mycolicibacterium crocinum</name>
    <dbReference type="NCBI Taxonomy" id="388459"/>
    <lineage>
        <taxon>Bacteria</taxon>
        <taxon>Bacillati</taxon>
        <taxon>Actinomycetota</taxon>
        <taxon>Actinomycetes</taxon>
        <taxon>Mycobacteriales</taxon>
        <taxon>Mycobacteriaceae</taxon>
        <taxon>Mycolicibacterium</taxon>
    </lineage>
</organism>
<protein>
    <submittedName>
        <fullName evidence="3">Uncharacterized protein</fullName>
    </submittedName>
</protein>